<evidence type="ECO:0000256" key="1">
    <source>
        <dbReference type="ARBA" id="ARBA00007692"/>
    </source>
</evidence>
<organism evidence="4 5">
    <name type="scientific">Acacia crassicarpa</name>
    <name type="common">northern wattle</name>
    <dbReference type="NCBI Taxonomy" id="499986"/>
    <lineage>
        <taxon>Eukaryota</taxon>
        <taxon>Viridiplantae</taxon>
        <taxon>Streptophyta</taxon>
        <taxon>Embryophyta</taxon>
        <taxon>Tracheophyta</taxon>
        <taxon>Spermatophyta</taxon>
        <taxon>Magnoliopsida</taxon>
        <taxon>eudicotyledons</taxon>
        <taxon>Gunneridae</taxon>
        <taxon>Pentapetalae</taxon>
        <taxon>rosids</taxon>
        <taxon>fabids</taxon>
        <taxon>Fabales</taxon>
        <taxon>Fabaceae</taxon>
        <taxon>Caesalpinioideae</taxon>
        <taxon>mimosoid clade</taxon>
        <taxon>Acacieae</taxon>
        <taxon>Acacia</taxon>
    </lineage>
</organism>
<proteinExistence type="inferred from homology"/>
<accession>A0AAE1JM61</accession>
<evidence type="ECO:0000256" key="2">
    <source>
        <dbReference type="ARBA" id="ARBA00022472"/>
    </source>
</evidence>
<dbReference type="AlphaFoldDB" id="A0AAE1JM61"/>
<evidence type="ECO:0000313" key="4">
    <source>
        <dbReference type="EMBL" id="KAK4273180.1"/>
    </source>
</evidence>
<protein>
    <recommendedName>
        <fullName evidence="6">Mitochondrial transcription termination factor family protein</fullName>
    </recommendedName>
</protein>
<dbReference type="Gene3D" id="1.25.70.10">
    <property type="entry name" value="Transcription termination factor 3, mitochondrial"/>
    <property type="match status" value="1"/>
</dbReference>
<dbReference type="GO" id="GO:0003676">
    <property type="term" value="F:nucleic acid binding"/>
    <property type="evidence" value="ECO:0007669"/>
    <property type="project" value="InterPro"/>
</dbReference>
<evidence type="ECO:0000256" key="3">
    <source>
        <dbReference type="ARBA" id="ARBA00022946"/>
    </source>
</evidence>
<evidence type="ECO:0000313" key="5">
    <source>
        <dbReference type="Proteomes" id="UP001293593"/>
    </source>
</evidence>
<dbReference type="InterPro" id="IPR003690">
    <property type="entry name" value="MTERF"/>
</dbReference>
<dbReference type="SMART" id="SM00733">
    <property type="entry name" value="Mterf"/>
    <property type="match status" value="6"/>
</dbReference>
<comment type="caution">
    <text evidence="4">The sequence shown here is derived from an EMBL/GenBank/DDBJ whole genome shotgun (WGS) entry which is preliminary data.</text>
</comment>
<evidence type="ECO:0008006" key="6">
    <source>
        <dbReference type="Google" id="ProtNLM"/>
    </source>
</evidence>
<dbReference type="Pfam" id="PF02536">
    <property type="entry name" value="mTERF"/>
    <property type="match status" value="2"/>
</dbReference>
<dbReference type="FunFam" id="1.25.70.10:FF:000001">
    <property type="entry name" value="Mitochondrial transcription termination factor-like"/>
    <property type="match status" value="1"/>
</dbReference>
<reference evidence="4" key="1">
    <citation type="submission" date="2023-10" db="EMBL/GenBank/DDBJ databases">
        <title>Chromosome-level genome of the transformable northern wattle, Acacia crassicarpa.</title>
        <authorList>
            <person name="Massaro I."/>
            <person name="Sinha N.R."/>
            <person name="Poethig S."/>
            <person name="Leichty A.R."/>
        </authorList>
    </citation>
    <scope>NUCLEOTIDE SEQUENCE</scope>
    <source>
        <strain evidence="4">Acra3RX</strain>
        <tissue evidence="4">Leaf</tissue>
    </source>
</reference>
<dbReference type="Proteomes" id="UP001293593">
    <property type="component" value="Unassembled WGS sequence"/>
</dbReference>
<dbReference type="PANTHER" id="PTHR13068">
    <property type="entry name" value="CGI-12 PROTEIN-RELATED"/>
    <property type="match status" value="1"/>
</dbReference>
<keyword evidence="2" id="KW-0804">Transcription</keyword>
<dbReference type="GO" id="GO:0006353">
    <property type="term" value="P:DNA-templated transcription termination"/>
    <property type="evidence" value="ECO:0007669"/>
    <property type="project" value="UniProtKB-KW"/>
</dbReference>
<keyword evidence="2" id="KW-0805">Transcription regulation</keyword>
<comment type="similarity">
    <text evidence="1">Belongs to the mTERF family.</text>
</comment>
<dbReference type="EMBL" id="JAWXYG010000005">
    <property type="protein sequence ID" value="KAK4273180.1"/>
    <property type="molecule type" value="Genomic_DNA"/>
</dbReference>
<keyword evidence="3" id="KW-0809">Transit peptide</keyword>
<keyword evidence="2" id="KW-0806">Transcription termination</keyword>
<gene>
    <name evidence="4" type="ORF">QN277_021630</name>
</gene>
<name>A0AAE1JM61_9FABA</name>
<sequence length="397" mass="45451">MEALHFRNPRMVNRTLSCAFPSRKPKQNFGVSNARFLFFFLNRWPPGPGSFKIEANNSNFTIAYLIDSCGLAPEAAASVSQKIQIHSRERPDSVLTLLREHGLSEPQISNVVRKRPSLLLANPNDILLPKLEFFYSIGISRSDLARILATDPTVLKRSLEKQIIPSYNFLKSVLLSDGKVASALKRTSWIFLQDHTKKLVPNISFLRATGVPESCIALLLAHFPEALIQKNDQFVEIVKEVREMGFDPTKSTFVLAIHVMAGNRSIYNRCYEVYQRWGWSEEEIQMSFRKHPNCMLLSEDKITKAMDFLVNKMGRPSGTIARCPVVLFFSLEKRIKPRCSVVQALRLKGLIKKTLSLSTVLLPDKKRFEEKFVTKYEHQVPELWSVYEMKVDFRSVI</sequence>
<dbReference type="PANTHER" id="PTHR13068:SF133">
    <property type="entry name" value="MITOCHONDRIAL TRANSCRIPTION TERMINATION FACTOR FAMILY PROTEIN"/>
    <property type="match status" value="1"/>
</dbReference>
<keyword evidence="5" id="KW-1185">Reference proteome</keyword>
<dbReference type="InterPro" id="IPR038538">
    <property type="entry name" value="MTERF_sf"/>
</dbReference>